<name>A0AAU7EZV1_9PSED</name>
<dbReference type="SUPFAM" id="SSF160631">
    <property type="entry name" value="SMI1/KNR4-like"/>
    <property type="match status" value="1"/>
</dbReference>
<accession>A0AAU7EZV1</accession>
<gene>
    <name evidence="1" type="ORF">ABHN08_07945</name>
</gene>
<protein>
    <submittedName>
        <fullName evidence="1">SMI1/KNR4 family protein</fullName>
    </submittedName>
</protein>
<sequence>MNNLDKLLSIASSSLSAREPQLSGPIRNMAGASAEQLLNVLRQRNGFYAFEGALHVFPSDSSQSEIGISDWNHADLWRTSYKGLADNGVFFAEDIFGGQFCIKDGSIYIFDPETGSLEYLAADVESWAEIVLHDYEVLTGYPLAHQWQKRNGPVRAGMRLLPKVPFVMGGDFSLDNLYVADAVEGMRLRADIADKIKNLPDGTQVKFSLD</sequence>
<reference evidence="1" key="1">
    <citation type="submission" date="2024-05" db="EMBL/GenBank/DDBJ databases">
        <title>Draft genome sequence of Pseudomonas iranensis M7D1.</title>
        <authorList>
            <person name="Miller S.L."/>
            <person name="Nsubuga A."/>
            <person name="Lu N."/>
            <person name="King J."/>
            <person name="Shears P."/>
            <person name="Lawson P.A."/>
        </authorList>
    </citation>
    <scope>NUCLEOTIDE SEQUENCE</scope>
    <source>
        <strain evidence="1">M7D1</strain>
    </source>
</reference>
<evidence type="ECO:0000313" key="1">
    <source>
        <dbReference type="EMBL" id="XBL97874.1"/>
    </source>
</evidence>
<dbReference type="AlphaFoldDB" id="A0AAU7EZV1"/>
<organism evidence="1">
    <name type="scientific">Pseudomonas iranensis</name>
    <dbReference type="NCBI Taxonomy" id="2745503"/>
    <lineage>
        <taxon>Bacteria</taxon>
        <taxon>Pseudomonadati</taxon>
        <taxon>Pseudomonadota</taxon>
        <taxon>Gammaproteobacteria</taxon>
        <taxon>Pseudomonadales</taxon>
        <taxon>Pseudomonadaceae</taxon>
        <taxon>Pseudomonas</taxon>
    </lineage>
</organism>
<dbReference type="InterPro" id="IPR037883">
    <property type="entry name" value="Knr4/Smi1-like_sf"/>
</dbReference>
<dbReference type="EMBL" id="CP157354">
    <property type="protein sequence ID" value="XBL97874.1"/>
    <property type="molecule type" value="Genomic_DNA"/>
</dbReference>
<proteinExistence type="predicted"/>